<dbReference type="Proteomes" id="UP001567538">
    <property type="component" value="Unassembled WGS sequence"/>
</dbReference>
<feature type="domain" description="RING-type" evidence="5">
    <location>
        <begin position="93"/>
        <end position="136"/>
    </location>
</feature>
<gene>
    <name evidence="6" type="ORF">AAHA92_21273</name>
</gene>
<name>A0ABD1GMZ2_SALDI</name>
<dbReference type="GO" id="GO:0008270">
    <property type="term" value="F:zinc ion binding"/>
    <property type="evidence" value="ECO:0007669"/>
    <property type="project" value="UniProtKB-KW"/>
</dbReference>
<proteinExistence type="predicted"/>
<dbReference type="AlphaFoldDB" id="A0ABD1GMZ2"/>
<evidence type="ECO:0000256" key="2">
    <source>
        <dbReference type="ARBA" id="ARBA00022771"/>
    </source>
</evidence>
<dbReference type="SMART" id="SM00184">
    <property type="entry name" value="RING"/>
    <property type="match status" value="1"/>
</dbReference>
<accession>A0ABD1GMZ2</accession>
<dbReference type="Gene3D" id="3.30.40.10">
    <property type="entry name" value="Zinc/RING finger domain, C3HC4 (zinc finger)"/>
    <property type="match status" value="1"/>
</dbReference>
<reference evidence="6 7" key="1">
    <citation type="submission" date="2024-06" db="EMBL/GenBank/DDBJ databases">
        <title>A chromosome level genome sequence of Diviner's sage (Salvia divinorum).</title>
        <authorList>
            <person name="Ford S.A."/>
            <person name="Ro D.-K."/>
            <person name="Ness R.W."/>
            <person name="Phillips M.A."/>
        </authorList>
    </citation>
    <scope>NUCLEOTIDE SEQUENCE [LARGE SCALE GENOMIC DNA]</scope>
    <source>
        <strain evidence="6">SAF-2024a</strain>
        <tissue evidence="6">Leaf</tissue>
    </source>
</reference>
<evidence type="ECO:0000313" key="7">
    <source>
        <dbReference type="Proteomes" id="UP001567538"/>
    </source>
</evidence>
<evidence type="ECO:0000256" key="4">
    <source>
        <dbReference type="PROSITE-ProRule" id="PRU00175"/>
    </source>
</evidence>
<evidence type="ECO:0000256" key="3">
    <source>
        <dbReference type="ARBA" id="ARBA00022833"/>
    </source>
</evidence>
<evidence type="ECO:0000259" key="5">
    <source>
        <dbReference type="PROSITE" id="PS50089"/>
    </source>
</evidence>
<keyword evidence="2 4" id="KW-0863">Zinc-finger</keyword>
<dbReference type="Pfam" id="PF13639">
    <property type="entry name" value="zf-RING_2"/>
    <property type="match status" value="1"/>
</dbReference>
<evidence type="ECO:0000313" key="6">
    <source>
        <dbReference type="EMBL" id="KAL1544418.1"/>
    </source>
</evidence>
<dbReference type="SUPFAM" id="SSF57850">
    <property type="entry name" value="RING/U-box"/>
    <property type="match status" value="1"/>
</dbReference>
<evidence type="ECO:0000256" key="1">
    <source>
        <dbReference type="ARBA" id="ARBA00022723"/>
    </source>
</evidence>
<dbReference type="InterPro" id="IPR001841">
    <property type="entry name" value="Znf_RING"/>
</dbReference>
<protein>
    <submittedName>
        <fullName evidence="6">E3 ubiquitin-protein ligase XERICO</fullName>
    </submittedName>
</protein>
<dbReference type="PANTHER" id="PTHR45969:SF81">
    <property type="entry name" value="OS08G0157400 PROTEIN"/>
    <property type="match status" value="1"/>
</dbReference>
<keyword evidence="7" id="KW-1185">Reference proteome</keyword>
<dbReference type="EMBL" id="JBEAFC010000008">
    <property type="protein sequence ID" value="KAL1544418.1"/>
    <property type="molecule type" value="Genomic_DNA"/>
</dbReference>
<keyword evidence="3" id="KW-0862">Zinc</keyword>
<sequence>MGFSSYTITLPYHYSPLKPFTKFIFSNIMRPFLSLMCTRSNVEDCDEFRPSPSFVLLPDYLTTKSFDKGRLPIVEHATFRSHNKEEEKDGDDCAVCLSRIEAWHSVRELGNCEHDFHVECLDSWIDRGGETCPVCRAQLVSGNMEEVGHGKDPWRSQRMVYLFGEDCFMEELQ</sequence>
<keyword evidence="1" id="KW-0479">Metal-binding</keyword>
<organism evidence="6 7">
    <name type="scientific">Salvia divinorum</name>
    <name type="common">Maria pastora</name>
    <name type="synonym">Diviner's sage</name>
    <dbReference type="NCBI Taxonomy" id="28513"/>
    <lineage>
        <taxon>Eukaryota</taxon>
        <taxon>Viridiplantae</taxon>
        <taxon>Streptophyta</taxon>
        <taxon>Embryophyta</taxon>
        <taxon>Tracheophyta</taxon>
        <taxon>Spermatophyta</taxon>
        <taxon>Magnoliopsida</taxon>
        <taxon>eudicotyledons</taxon>
        <taxon>Gunneridae</taxon>
        <taxon>Pentapetalae</taxon>
        <taxon>asterids</taxon>
        <taxon>lamiids</taxon>
        <taxon>Lamiales</taxon>
        <taxon>Lamiaceae</taxon>
        <taxon>Nepetoideae</taxon>
        <taxon>Mentheae</taxon>
        <taxon>Salviinae</taxon>
        <taxon>Salvia</taxon>
        <taxon>Salvia subgen. Calosphace</taxon>
    </lineage>
</organism>
<dbReference type="PANTHER" id="PTHR45969">
    <property type="entry name" value="RING ZINC FINGER PROTEIN-RELATED"/>
    <property type="match status" value="1"/>
</dbReference>
<dbReference type="PROSITE" id="PS50089">
    <property type="entry name" value="ZF_RING_2"/>
    <property type="match status" value="1"/>
</dbReference>
<dbReference type="InterPro" id="IPR013083">
    <property type="entry name" value="Znf_RING/FYVE/PHD"/>
</dbReference>
<comment type="caution">
    <text evidence="6">The sequence shown here is derived from an EMBL/GenBank/DDBJ whole genome shotgun (WGS) entry which is preliminary data.</text>
</comment>